<evidence type="ECO:0000313" key="2">
    <source>
        <dbReference type="WBParaSite" id="L893_g13690.t1"/>
    </source>
</evidence>
<dbReference type="AlphaFoldDB" id="A0A1I7Y835"/>
<evidence type="ECO:0000313" key="1">
    <source>
        <dbReference type="Proteomes" id="UP000095287"/>
    </source>
</evidence>
<sequence>MAQLRYTFLPSRYNGLFDKDFPVSHLDECSREAIKKEKIGFRFKLKNEQMSCAFLKKFTRFDSRSDLSDYDFILDTSVGHDGCRWDTVRNGKFV</sequence>
<accession>A0A1I7Y835</accession>
<name>A0A1I7Y835_9BILA</name>
<keyword evidence="1" id="KW-1185">Reference proteome</keyword>
<dbReference type="WBParaSite" id="L893_g13690.t1">
    <property type="protein sequence ID" value="L893_g13690.t1"/>
    <property type="gene ID" value="L893_g13690"/>
</dbReference>
<dbReference type="Proteomes" id="UP000095287">
    <property type="component" value="Unplaced"/>
</dbReference>
<organism evidence="1 2">
    <name type="scientific">Steinernema glaseri</name>
    <dbReference type="NCBI Taxonomy" id="37863"/>
    <lineage>
        <taxon>Eukaryota</taxon>
        <taxon>Metazoa</taxon>
        <taxon>Ecdysozoa</taxon>
        <taxon>Nematoda</taxon>
        <taxon>Chromadorea</taxon>
        <taxon>Rhabditida</taxon>
        <taxon>Tylenchina</taxon>
        <taxon>Panagrolaimomorpha</taxon>
        <taxon>Strongyloidoidea</taxon>
        <taxon>Steinernematidae</taxon>
        <taxon>Steinernema</taxon>
    </lineage>
</organism>
<protein>
    <submittedName>
        <fullName evidence="2">MATH domain-containing protein</fullName>
    </submittedName>
</protein>
<reference evidence="2" key="1">
    <citation type="submission" date="2016-11" db="UniProtKB">
        <authorList>
            <consortium name="WormBaseParasite"/>
        </authorList>
    </citation>
    <scope>IDENTIFICATION</scope>
</reference>
<proteinExistence type="predicted"/>